<organism evidence="2 3">
    <name type="scientific">Trifolium medium</name>
    <dbReference type="NCBI Taxonomy" id="97028"/>
    <lineage>
        <taxon>Eukaryota</taxon>
        <taxon>Viridiplantae</taxon>
        <taxon>Streptophyta</taxon>
        <taxon>Embryophyta</taxon>
        <taxon>Tracheophyta</taxon>
        <taxon>Spermatophyta</taxon>
        <taxon>Magnoliopsida</taxon>
        <taxon>eudicotyledons</taxon>
        <taxon>Gunneridae</taxon>
        <taxon>Pentapetalae</taxon>
        <taxon>rosids</taxon>
        <taxon>fabids</taxon>
        <taxon>Fabales</taxon>
        <taxon>Fabaceae</taxon>
        <taxon>Papilionoideae</taxon>
        <taxon>50 kb inversion clade</taxon>
        <taxon>NPAAA clade</taxon>
        <taxon>Hologalegina</taxon>
        <taxon>IRL clade</taxon>
        <taxon>Trifolieae</taxon>
        <taxon>Trifolium</taxon>
    </lineage>
</organism>
<gene>
    <name evidence="2" type="ORF">A2U01_0004998</name>
</gene>
<evidence type="ECO:0000256" key="1">
    <source>
        <dbReference type="SAM" id="MobiDB-lite"/>
    </source>
</evidence>
<sequence>MDFFIAATSPATGTSTSIIGDHHRHPHLHLARRPPPTFQAHRRLSFIIIDSMATMPVSRWSC</sequence>
<proteinExistence type="predicted"/>
<protein>
    <submittedName>
        <fullName evidence="2">Uncharacterized protein</fullName>
    </submittedName>
</protein>
<accession>A0A392M9I5</accession>
<dbReference type="Proteomes" id="UP000265520">
    <property type="component" value="Unassembled WGS sequence"/>
</dbReference>
<evidence type="ECO:0000313" key="2">
    <source>
        <dbReference type="EMBL" id="MCH84167.1"/>
    </source>
</evidence>
<comment type="caution">
    <text evidence="2">The sequence shown here is derived from an EMBL/GenBank/DDBJ whole genome shotgun (WGS) entry which is preliminary data.</text>
</comment>
<dbReference type="AlphaFoldDB" id="A0A392M9I5"/>
<keyword evidence="3" id="KW-1185">Reference proteome</keyword>
<evidence type="ECO:0000313" key="3">
    <source>
        <dbReference type="Proteomes" id="UP000265520"/>
    </source>
</evidence>
<feature type="compositionally biased region" description="Basic residues" evidence="1">
    <location>
        <begin position="22"/>
        <end position="32"/>
    </location>
</feature>
<dbReference type="EMBL" id="LXQA010006366">
    <property type="protein sequence ID" value="MCH84167.1"/>
    <property type="molecule type" value="Genomic_DNA"/>
</dbReference>
<reference evidence="2 3" key="1">
    <citation type="journal article" date="2018" name="Front. Plant Sci.">
        <title>Red Clover (Trifolium pratense) and Zigzag Clover (T. medium) - A Picture of Genomic Similarities and Differences.</title>
        <authorList>
            <person name="Dluhosova J."/>
            <person name="Istvanek J."/>
            <person name="Nedelnik J."/>
            <person name="Repkova J."/>
        </authorList>
    </citation>
    <scope>NUCLEOTIDE SEQUENCE [LARGE SCALE GENOMIC DNA]</scope>
    <source>
        <strain evidence="3">cv. 10/8</strain>
        <tissue evidence="2">Leaf</tissue>
    </source>
</reference>
<feature type="compositionally biased region" description="Low complexity" evidence="1">
    <location>
        <begin position="1"/>
        <end position="19"/>
    </location>
</feature>
<name>A0A392M9I5_9FABA</name>
<feature type="region of interest" description="Disordered" evidence="1">
    <location>
        <begin position="1"/>
        <end position="34"/>
    </location>
</feature>